<evidence type="ECO:0000313" key="2">
    <source>
        <dbReference type="EMBL" id="KAG7175928.1"/>
    </source>
</evidence>
<protein>
    <submittedName>
        <fullName evidence="2">Uncharacterized protein</fullName>
    </submittedName>
</protein>
<feature type="signal peptide" evidence="1">
    <location>
        <begin position="1"/>
        <end position="28"/>
    </location>
</feature>
<organism evidence="2 3">
    <name type="scientific">Homarus americanus</name>
    <name type="common">American lobster</name>
    <dbReference type="NCBI Taxonomy" id="6706"/>
    <lineage>
        <taxon>Eukaryota</taxon>
        <taxon>Metazoa</taxon>
        <taxon>Ecdysozoa</taxon>
        <taxon>Arthropoda</taxon>
        <taxon>Crustacea</taxon>
        <taxon>Multicrustacea</taxon>
        <taxon>Malacostraca</taxon>
        <taxon>Eumalacostraca</taxon>
        <taxon>Eucarida</taxon>
        <taxon>Decapoda</taxon>
        <taxon>Pleocyemata</taxon>
        <taxon>Astacidea</taxon>
        <taxon>Nephropoidea</taxon>
        <taxon>Nephropidae</taxon>
        <taxon>Homarus</taxon>
    </lineage>
</organism>
<feature type="chain" id="PRO_5035194880" evidence="1">
    <location>
        <begin position="29"/>
        <end position="190"/>
    </location>
</feature>
<dbReference type="AlphaFoldDB" id="A0A8J5NAQ9"/>
<dbReference type="OrthoDB" id="10059269at2759"/>
<evidence type="ECO:0000256" key="1">
    <source>
        <dbReference type="SAM" id="SignalP"/>
    </source>
</evidence>
<name>A0A8J5NAQ9_HOMAM</name>
<comment type="caution">
    <text evidence="2">The sequence shown here is derived from an EMBL/GenBank/DDBJ whole genome shotgun (WGS) entry which is preliminary data.</text>
</comment>
<keyword evidence="3" id="KW-1185">Reference proteome</keyword>
<accession>A0A8J5NAQ9</accession>
<sequence length="190" mass="21717">MTDGSSGKCRRPMRAWVYFLLFTVGVWAVVSAEVAPEDSFKPKLPKKRQIYREAVLPARGGIIPQGAFTKQRLQHNIHDQLGIEAPDGTIFISRTPQHTHEEVDPEDEREILRLFPSEQNAGSLDLHGHIHLRPLPTTYLIRRPALGRIFVPGQPRFRSHASSLYHSAYPWPIYAPPQAMIYQHLYASYK</sequence>
<keyword evidence="1" id="KW-0732">Signal</keyword>
<gene>
    <name evidence="2" type="ORF">Hamer_G024252</name>
</gene>
<dbReference type="Proteomes" id="UP000747542">
    <property type="component" value="Unassembled WGS sequence"/>
</dbReference>
<dbReference type="EMBL" id="JAHLQT010004580">
    <property type="protein sequence ID" value="KAG7175928.1"/>
    <property type="molecule type" value="Genomic_DNA"/>
</dbReference>
<proteinExistence type="predicted"/>
<evidence type="ECO:0000313" key="3">
    <source>
        <dbReference type="Proteomes" id="UP000747542"/>
    </source>
</evidence>
<reference evidence="2" key="1">
    <citation type="journal article" date="2021" name="Sci. Adv.">
        <title>The American lobster genome reveals insights on longevity, neural, and immune adaptations.</title>
        <authorList>
            <person name="Polinski J.M."/>
            <person name="Zimin A.V."/>
            <person name="Clark K.F."/>
            <person name="Kohn A.B."/>
            <person name="Sadowski N."/>
            <person name="Timp W."/>
            <person name="Ptitsyn A."/>
            <person name="Khanna P."/>
            <person name="Romanova D.Y."/>
            <person name="Williams P."/>
            <person name="Greenwood S.J."/>
            <person name="Moroz L.L."/>
            <person name="Walt D.R."/>
            <person name="Bodnar A.G."/>
        </authorList>
    </citation>
    <scope>NUCLEOTIDE SEQUENCE</scope>
    <source>
        <strain evidence="2">GMGI-L3</strain>
    </source>
</reference>